<evidence type="ECO:0000313" key="1">
    <source>
        <dbReference type="EnsemblMetazoa" id="MESCA002114-PA"/>
    </source>
</evidence>
<dbReference type="HOGENOM" id="CLU_2592490_0_0_1"/>
<proteinExistence type="predicted"/>
<reference evidence="1" key="2">
    <citation type="submission" date="2015-06" db="UniProtKB">
        <authorList>
            <consortium name="EnsemblMetazoa"/>
        </authorList>
    </citation>
    <scope>IDENTIFICATION</scope>
</reference>
<dbReference type="Proteomes" id="UP000015102">
    <property type="component" value="Unassembled WGS sequence"/>
</dbReference>
<accession>T1GFH2</accession>
<dbReference type="AlphaFoldDB" id="T1GFH2"/>
<organism evidence="1 2">
    <name type="scientific">Megaselia scalaris</name>
    <name type="common">Humpbacked fly</name>
    <name type="synonym">Phora scalaris</name>
    <dbReference type="NCBI Taxonomy" id="36166"/>
    <lineage>
        <taxon>Eukaryota</taxon>
        <taxon>Metazoa</taxon>
        <taxon>Ecdysozoa</taxon>
        <taxon>Arthropoda</taxon>
        <taxon>Hexapoda</taxon>
        <taxon>Insecta</taxon>
        <taxon>Pterygota</taxon>
        <taxon>Neoptera</taxon>
        <taxon>Endopterygota</taxon>
        <taxon>Diptera</taxon>
        <taxon>Brachycera</taxon>
        <taxon>Muscomorpha</taxon>
        <taxon>Platypezoidea</taxon>
        <taxon>Phoridae</taxon>
        <taxon>Megaseliini</taxon>
        <taxon>Megaselia</taxon>
    </lineage>
</organism>
<name>T1GFH2_MEGSC</name>
<keyword evidence="2" id="KW-1185">Reference proteome</keyword>
<protein>
    <submittedName>
        <fullName evidence="1">Uncharacterized protein</fullName>
    </submittedName>
</protein>
<evidence type="ECO:0000313" key="2">
    <source>
        <dbReference type="Proteomes" id="UP000015102"/>
    </source>
</evidence>
<sequence length="80" mass="9427">MTVTVTMTVTKMDTKSQNVLNTRRKGRREKKGTSDIVEESIAFNSINDDMHSDIEILTLEKRSYFGIKRNWQYRGIYNHQ</sequence>
<dbReference type="EMBL" id="CAQQ02392891">
    <property type="status" value="NOT_ANNOTATED_CDS"/>
    <property type="molecule type" value="Genomic_DNA"/>
</dbReference>
<dbReference type="EMBL" id="CAQQ02392890">
    <property type="status" value="NOT_ANNOTATED_CDS"/>
    <property type="molecule type" value="Genomic_DNA"/>
</dbReference>
<reference evidence="2" key="1">
    <citation type="submission" date="2013-02" db="EMBL/GenBank/DDBJ databases">
        <authorList>
            <person name="Hughes D."/>
        </authorList>
    </citation>
    <scope>NUCLEOTIDE SEQUENCE</scope>
    <source>
        <strain>Durham</strain>
        <strain evidence="2">NC isolate 2 -- Noor lab</strain>
    </source>
</reference>
<dbReference type="EnsemblMetazoa" id="MESCA002114-RA">
    <property type="protein sequence ID" value="MESCA002114-PA"/>
    <property type="gene ID" value="MESCA002114"/>
</dbReference>